<dbReference type="InterPro" id="IPR036097">
    <property type="entry name" value="HisK_dim/P_sf"/>
</dbReference>
<comment type="catalytic activity">
    <reaction evidence="1">
        <text>ATP + protein L-histidine = ADP + protein N-phospho-L-histidine.</text>
        <dbReference type="EC" id="2.7.13.3"/>
    </reaction>
</comment>
<feature type="domain" description="Histidine kinase" evidence="19">
    <location>
        <begin position="366"/>
        <end position="576"/>
    </location>
</feature>
<dbReference type="OrthoDB" id="7568856at2"/>
<protein>
    <recommendedName>
        <fullName evidence="16">C4-dicarboxylate transport sensor protein DctB</fullName>
        <ecNumber evidence="3">2.7.13.3</ecNumber>
    </recommendedName>
</protein>
<keyword evidence="4" id="KW-1003">Cell membrane</keyword>
<keyword evidence="13" id="KW-0902">Two-component regulatory system</keyword>
<dbReference type="GO" id="GO:0005524">
    <property type="term" value="F:ATP binding"/>
    <property type="evidence" value="ECO:0007669"/>
    <property type="project" value="UniProtKB-KW"/>
</dbReference>
<evidence type="ECO:0000256" key="18">
    <source>
        <dbReference type="SAM" id="Phobius"/>
    </source>
</evidence>
<evidence type="ECO:0000313" key="21">
    <source>
        <dbReference type="Proteomes" id="UP000244880"/>
    </source>
</evidence>
<evidence type="ECO:0000256" key="1">
    <source>
        <dbReference type="ARBA" id="ARBA00000085"/>
    </source>
</evidence>
<proteinExistence type="predicted"/>
<name>A0A2R8BDG3_9RHOB</name>
<keyword evidence="5" id="KW-0997">Cell inner membrane</keyword>
<dbReference type="InterPro" id="IPR003594">
    <property type="entry name" value="HATPase_dom"/>
</dbReference>
<dbReference type="PANTHER" id="PTHR43065:SF46">
    <property type="entry name" value="C4-DICARBOXYLATE TRANSPORT SENSOR PROTEIN DCTB"/>
    <property type="match status" value="1"/>
</dbReference>
<evidence type="ECO:0000256" key="13">
    <source>
        <dbReference type="ARBA" id="ARBA00023012"/>
    </source>
</evidence>
<dbReference type="PROSITE" id="PS50109">
    <property type="entry name" value="HIS_KIN"/>
    <property type="match status" value="1"/>
</dbReference>
<dbReference type="RefSeq" id="WP_108828235.1">
    <property type="nucleotide sequence ID" value="NZ_OMOR01000001.1"/>
</dbReference>
<gene>
    <name evidence="20" type="primary">dctB_2</name>
    <name evidence="20" type="ORF">ASD8599_01862</name>
</gene>
<dbReference type="PIRSF" id="PIRSF036431">
    <property type="entry name" value="STHK_DctB"/>
    <property type="match status" value="1"/>
</dbReference>
<dbReference type="SUPFAM" id="SSF47384">
    <property type="entry name" value="Homodimeric domain of signal transducing histidine kinase"/>
    <property type="match status" value="1"/>
</dbReference>
<dbReference type="EC" id="2.7.13.3" evidence="3"/>
<keyword evidence="14 18" id="KW-0472">Membrane</keyword>
<evidence type="ECO:0000256" key="11">
    <source>
        <dbReference type="ARBA" id="ARBA00022840"/>
    </source>
</evidence>
<dbReference type="GO" id="GO:0005886">
    <property type="term" value="C:plasma membrane"/>
    <property type="evidence" value="ECO:0007669"/>
    <property type="project" value="UniProtKB-SubCell"/>
</dbReference>
<evidence type="ECO:0000256" key="6">
    <source>
        <dbReference type="ARBA" id="ARBA00022553"/>
    </source>
</evidence>
<dbReference type="SUPFAM" id="SSF103190">
    <property type="entry name" value="Sensory domain-like"/>
    <property type="match status" value="1"/>
</dbReference>
<dbReference type="CDD" id="cd00082">
    <property type="entry name" value="HisKA"/>
    <property type="match status" value="1"/>
</dbReference>
<dbReference type="InterPro" id="IPR029151">
    <property type="entry name" value="Sensor-like_sf"/>
</dbReference>
<dbReference type="SMART" id="SM00387">
    <property type="entry name" value="HATPase_c"/>
    <property type="match status" value="1"/>
</dbReference>
<dbReference type="Gene3D" id="3.30.565.10">
    <property type="entry name" value="Histidine kinase-like ATPase, C-terminal domain"/>
    <property type="match status" value="1"/>
</dbReference>
<evidence type="ECO:0000256" key="5">
    <source>
        <dbReference type="ARBA" id="ARBA00022519"/>
    </source>
</evidence>
<dbReference type="EMBL" id="OMOR01000001">
    <property type="protein sequence ID" value="SPH21117.1"/>
    <property type="molecule type" value="Genomic_DNA"/>
</dbReference>
<keyword evidence="6" id="KW-0597">Phosphoprotein</keyword>
<dbReference type="Pfam" id="PF00512">
    <property type="entry name" value="HisKA"/>
    <property type="match status" value="1"/>
</dbReference>
<evidence type="ECO:0000313" key="20">
    <source>
        <dbReference type="EMBL" id="SPH21117.1"/>
    </source>
</evidence>
<keyword evidence="9" id="KW-0547">Nucleotide-binding</keyword>
<evidence type="ECO:0000256" key="15">
    <source>
        <dbReference type="ARBA" id="ARBA00059004"/>
    </source>
</evidence>
<evidence type="ECO:0000256" key="3">
    <source>
        <dbReference type="ARBA" id="ARBA00012438"/>
    </source>
</evidence>
<feature type="coiled-coil region" evidence="17">
    <location>
        <begin position="313"/>
        <end position="357"/>
    </location>
</feature>
<evidence type="ECO:0000259" key="19">
    <source>
        <dbReference type="PROSITE" id="PS50109"/>
    </source>
</evidence>
<dbReference type="InterPro" id="IPR017055">
    <property type="entry name" value="Sig_transdc_His_kinase_DctB"/>
</dbReference>
<dbReference type="Gene3D" id="3.30.450.20">
    <property type="entry name" value="PAS domain"/>
    <property type="match status" value="2"/>
</dbReference>
<dbReference type="PRINTS" id="PR00344">
    <property type="entry name" value="BCTRLSENSOR"/>
</dbReference>
<accession>A0A2R8BDG3</accession>
<evidence type="ECO:0000256" key="4">
    <source>
        <dbReference type="ARBA" id="ARBA00022475"/>
    </source>
</evidence>
<dbReference type="SMART" id="SM00388">
    <property type="entry name" value="HisKA"/>
    <property type="match status" value="1"/>
</dbReference>
<comment type="subcellular location">
    <subcellularLocation>
        <location evidence="2">Cell inner membrane</location>
        <topology evidence="2">Multi-pass membrane protein</topology>
    </subcellularLocation>
</comment>
<feature type="transmembrane region" description="Helical" evidence="18">
    <location>
        <begin position="285"/>
        <end position="305"/>
    </location>
</feature>
<keyword evidence="8 18" id="KW-0812">Transmembrane</keyword>
<dbReference type="Gene3D" id="1.10.287.130">
    <property type="match status" value="1"/>
</dbReference>
<evidence type="ECO:0000256" key="9">
    <source>
        <dbReference type="ARBA" id="ARBA00022741"/>
    </source>
</evidence>
<keyword evidence="10" id="KW-0418">Kinase</keyword>
<dbReference type="InterPro" id="IPR005467">
    <property type="entry name" value="His_kinase_dom"/>
</dbReference>
<dbReference type="SUPFAM" id="SSF55874">
    <property type="entry name" value="ATPase domain of HSP90 chaperone/DNA topoisomerase II/histidine kinase"/>
    <property type="match status" value="1"/>
</dbReference>
<evidence type="ECO:0000256" key="2">
    <source>
        <dbReference type="ARBA" id="ARBA00004429"/>
    </source>
</evidence>
<keyword evidence="7 20" id="KW-0808">Transferase</keyword>
<evidence type="ECO:0000256" key="14">
    <source>
        <dbReference type="ARBA" id="ARBA00023136"/>
    </source>
</evidence>
<evidence type="ECO:0000256" key="12">
    <source>
        <dbReference type="ARBA" id="ARBA00022989"/>
    </source>
</evidence>
<dbReference type="GO" id="GO:0000155">
    <property type="term" value="F:phosphorelay sensor kinase activity"/>
    <property type="evidence" value="ECO:0007669"/>
    <property type="project" value="InterPro"/>
</dbReference>
<reference evidence="20 21" key="1">
    <citation type="submission" date="2018-03" db="EMBL/GenBank/DDBJ databases">
        <authorList>
            <person name="Keele B.F."/>
        </authorList>
    </citation>
    <scope>NUCLEOTIDE SEQUENCE [LARGE SCALE GENOMIC DNA]</scope>
    <source>
        <strain evidence="20 21">CECT 8599</strain>
    </source>
</reference>
<organism evidence="20 21">
    <name type="scientific">Ascidiaceihabitans donghaensis</name>
    <dbReference type="NCBI Taxonomy" id="1510460"/>
    <lineage>
        <taxon>Bacteria</taxon>
        <taxon>Pseudomonadati</taxon>
        <taxon>Pseudomonadota</taxon>
        <taxon>Alphaproteobacteria</taxon>
        <taxon>Rhodobacterales</taxon>
        <taxon>Paracoccaceae</taxon>
        <taxon>Ascidiaceihabitans</taxon>
    </lineage>
</organism>
<dbReference type="InterPro" id="IPR004358">
    <property type="entry name" value="Sig_transdc_His_kin-like_C"/>
</dbReference>
<keyword evidence="21" id="KW-1185">Reference proteome</keyword>
<dbReference type="InterPro" id="IPR036890">
    <property type="entry name" value="HATPase_C_sf"/>
</dbReference>
<dbReference type="PANTHER" id="PTHR43065">
    <property type="entry name" value="SENSOR HISTIDINE KINASE"/>
    <property type="match status" value="1"/>
</dbReference>
<keyword evidence="12 18" id="KW-1133">Transmembrane helix</keyword>
<evidence type="ECO:0000256" key="8">
    <source>
        <dbReference type="ARBA" id="ARBA00022692"/>
    </source>
</evidence>
<dbReference type="Pfam" id="PF02518">
    <property type="entry name" value="HATPase_c"/>
    <property type="match status" value="1"/>
</dbReference>
<evidence type="ECO:0000256" key="7">
    <source>
        <dbReference type="ARBA" id="ARBA00022679"/>
    </source>
</evidence>
<evidence type="ECO:0000256" key="17">
    <source>
        <dbReference type="SAM" id="Coils"/>
    </source>
</evidence>
<dbReference type="Proteomes" id="UP000244880">
    <property type="component" value="Unassembled WGS sequence"/>
</dbReference>
<keyword evidence="11" id="KW-0067">ATP-binding</keyword>
<keyword evidence="17" id="KW-0175">Coiled coil</keyword>
<evidence type="ECO:0000256" key="10">
    <source>
        <dbReference type="ARBA" id="ARBA00022777"/>
    </source>
</evidence>
<dbReference type="FunFam" id="1.10.287.130:FF:000049">
    <property type="entry name" value="C4-dicarboxylate transport sensor protein DctB"/>
    <property type="match status" value="1"/>
</dbReference>
<dbReference type="AlphaFoldDB" id="A0A2R8BDG3"/>
<evidence type="ECO:0000256" key="16">
    <source>
        <dbReference type="ARBA" id="ARBA00073143"/>
    </source>
</evidence>
<dbReference type="InterPro" id="IPR003661">
    <property type="entry name" value="HisK_dim/P_dom"/>
</dbReference>
<sequence length="604" mass="66479">MVSERVFSKNKAISWRVRLALALLLVLAVATISITNRLLTDRFTETTRNRAELRLALYSGNLQAELRQNSIVPQLLSRDPTLLGALNSSDYSRSTQRLLSFVEEIGAASLTLLDRDGRTVAATDRNLLGSNHGSKPYFLDALRGSGTIFTVGQRESGGYRFTHSRRMQAGGDTLGVILVEVDLQKFERAWAGISDALIVTDSTGTIILSTEPRWRGRTEEDALARQNPQSAIQRAIQATADWTALPPDAYVQGEAVMRLENKIPFRGWRMKSFTTYASVRERVNGVLAIEIMGFAILLALAFYFLSRRTAGRMAFVQRESAELRQLNARLQREIAERQRVQETLAVAEQTLEQSSKLAALGEMSAAVSHELNQPLAAMKTYLAGARLLLNRNRPDEALSSFGRIDDLIERMGAITRQLKSYARKGAETLSPVNMADALASSLSMMEPQLRQRQVEISRILPDQPVLVMGDRMRIEQVMVNLLRNALDATKAARHPHVDIILSAGETATLTVRDNGEGIADLDSLFEPFYTTKQPGDGVGLGLAISSGIVNDLGGRLTARDGQQGGAVFEMKLPILTEQEGEMIAKTMPPAGMTMHPFGKNQAAE</sequence>
<comment type="function">
    <text evidence="15">Member of the two-component regulatory system DctB/DctD involved in the transport of C4-dicarboxylates. DctB functions as a membrane-associated protein kinase that phosphorylates DctD in response to environmental signals.</text>
</comment>